<evidence type="ECO:0000313" key="5">
    <source>
        <dbReference type="Proteomes" id="UP000184069"/>
    </source>
</evidence>
<reference evidence="2 4" key="1">
    <citation type="submission" date="2016-07" db="EMBL/GenBank/DDBJ databases">
        <authorList>
            <person name="Jeong J.-J."/>
            <person name="Kim D.W."/>
            <person name="Sang M.K."/>
            <person name="Choi I.-G."/>
            <person name="Kim K.D."/>
        </authorList>
    </citation>
    <scope>NUCLEOTIDE SEQUENCE [LARGE SCALE GENOMIC DNA]</scope>
    <source>
        <strain evidence="2 4">C-26</strain>
    </source>
</reference>
<keyword evidence="1" id="KW-0732">Signal</keyword>
<dbReference type="OrthoDB" id="1260047at2"/>
<dbReference type="AlphaFoldDB" id="A0A1M7DI09"/>
<dbReference type="Proteomes" id="UP000184069">
    <property type="component" value="Unassembled WGS sequence"/>
</dbReference>
<evidence type="ECO:0000313" key="2">
    <source>
        <dbReference type="EMBL" id="OCA77785.1"/>
    </source>
</evidence>
<dbReference type="Proteomes" id="UP000093508">
    <property type="component" value="Unassembled WGS sequence"/>
</dbReference>
<organism evidence="3 5">
    <name type="scientific">Chryseobacterium contaminans</name>
    <dbReference type="NCBI Taxonomy" id="1423959"/>
    <lineage>
        <taxon>Bacteria</taxon>
        <taxon>Pseudomonadati</taxon>
        <taxon>Bacteroidota</taxon>
        <taxon>Flavobacteriia</taxon>
        <taxon>Flavobacteriales</taxon>
        <taxon>Weeksellaceae</taxon>
        <taxon>Chryseobacterium group</taxon>
        <taxon>Chryseobacterium</taxon>
    </lineage>
</organism>
<keyword evidence="4" id="KW-1185">Reference proteome</keyword>
<protein>
    <submittedName>
        <fullName evidence="3">Uncharacterized protein</fullName>
    </submittedName>
</protein>
<reference evidence="3 5" key="2">
    <citation type="submission" date="2016-11" db="EMBL/GenBank/DDBJ databases">
        <authorList>
            <person name="Jaros S."/>
            <person name="Januszkiewicz K."/>
            <person name="Wedrychowicz H."/>
        </authorList>
    </citation>
    <scope>NUCLEOTIDE SEQUENCE [LARGE SCALE GENOMIC DNA]</scope>
    <source>
        <strain evidence="3 5">DSM 27621</strain>
    </source>
</reference>
<proteinExistence type="predicted"/>
<feature type="chain" id="PRO_5009925022" evidence="1">
    <location>
        <begin position="21"/>
        <end position="125"/>
    </location>
</feature>
<gene>
    <name evidence="2" type="ORF">BBH99_02315</name>
    <name evidence="3" type="ORF">SAMN05444407_106134</name>
</gene>
<feature type="signal peptide" evidence="1">
    <location>
        <begin position="1"/>
        <end position="20"/>
    </location>
</feature>
<dbReference type="RefSeq" id="WP_066697952.1">
    <property type="nucleotide sequence ID" value="NZ_FRBM01000006.1"/>
</dbReference>
<name>A0A1M7DI09_9FLAO</name>
<evidence type="ECO:0000256" key="1">
    <source>
        <dbReference type="SAM" id="SignalP"/>
    </source>
</evidence>
<evidence type="ECO:0000313" key="3">
    <source>
        <dbReference type="EMBL" id="SHL79017.1"/>
    </source>
</evidence>
<evidence type="ECO:0000313" key="4">
    <source>
        <dbReference type="Proteomes" id="UP000093508"/>
    </source>
</evidence>
<dbReference type="EMBL" id="FRBM01000006">
    <property type="protein sequence ID" value="SHL79017.1"/>
    <property type="molecule type" value="Genomic_DNA"/>
</dbReference>
<dbReference type="EMBL" id="MAYF01000312">
    <property type="protein sequence ID" value="OCA77785.1"/>
    <property type="molecule type" value="Genomic_DNA"/>
</dbReference>
<accession>A0A1M7DI09</accession>
<sequence length="125" mass="14396">MKIKIIAGFILFFSTQTVSAQIKTFTYNMVQIVENNNLTELLPQKTKITLDNTKKTVSINDSELLKSYVFKIDPKSHCDQFGKLEETISCFLRSKEGKLYLFTYNKNRLEIINIAGNGTRYSNIK</sequence>